<feature type="region of interest" description="Disordered" evidence="1">
    <location>
        <begin position="189"/>
        <end position="215"/>
    </location>
</feature>
<dbReference type="GeneID" id="46911998"/>
<accession>A0A1J0EUH3</accession>
<evidence type="ECO:0000313" key="4">
    <source>
        <dbReference type="Proteomes" id="UP000182567"/>
    </source>
</evidence>
<keyword evidence="3" id="KW-0614">Plasmid</keyword>
<feature type="compositionally biased region" description="Basic and acidic residues" evidence="1">
    <location>
        <begin position="194"/>
        <end position="215"/>
    </location>
</feature>
<dbReference type="EMBL" id="CP017887">
    <property type="protein sequence ID" value="APC19444.1"/>
    <property type="molecule type" value="Genomic_DNA"/>
</dbReference>
<dbReference type="AlphaFoldDB" id="A0A1J0EUH3"/>
<keyword evidence="2" id="KW-1133">Transmembrane helix</keyword>
<evidence type="ECO:0000313" key="3">
    <source>
        <dbReference type="EMBL" id="APC19444.1"/>
    </source>
</evidence>
<proteinExistence type="predicted"/>
<evidence type="ECO:0008006" key="5">
    <source>
        <dbReference type="Google" id="ProtNLM"/>
    </source>
</evidence>
<dbReference type="InterPro" id="IPR007973">
    <property type="entry name" value="Pilus_assembly_TraE"/>
</dbReference>
<evidence type="ECO:0000256" key="1">
    <source>
        <dbReference type="SAM" id="MobiDB-lite"/>
    </source>
</evidence>
<feature type="region of interest" description="Disordered" evidence="1">
    <location>
        <begin position="137"/>
        <end position="157"/>
    </location>
</feature>
<name>A0A1J0EUH3_9PSED</name>
<dbReference type="Pfam" id="PF05309">
    <property type="entry name" value="TraE"/>
    <property type="match status" value="1"/>
</dbReference>
<feature type="transmembrane region" description="Helical" evidence="2">
    <location>
        <begin position="20"/>
        <end position="39"/>
    </location>
</feature>
<keyword evidence="2" id="KW-0812">Transmembrane</keyword>
<dbReference type="OrthoDB" id="7405099at2"/>
<dbReference type="RefSeq" id="WP_071555948.1">
    <property type="nucleotide sequence ID" value="NZ_CP017887.1"/>
</dbReference>
<keyword evidence="2" id="KW-0472">Membrane</keyword>
<protein>
    <recommendedName>
        <fullName evidence="5">Conjugal transfer pilus assembly protein TraE</fullName>
    </recommendedName>
</protein>
<geneLocation type="plasmid" evidence="3">
    <name>unnamed1</name>
</geneLocation>
<organism evidence="3 4">
    <name type="scientific">Pseudomonas frederiksbergensis</name>
    <dbReference type="NCBI Taxonomy" id="104087"/>
    <lineage>
        <taxon>Bacteria</taxon>
        <taxon>Pseudomonadati</taxon>
        <taxon>Pseudomonadota</taxon>
        <taxon>Gammaproteobacteria</taxon>
        <taxon>Pseudomonadales</taxon>
        <taxon>Pseudomonadaceae</taxon>
        <taxon>Pseudomonas</taxon>
    </lineage>
</organism>
<evidence type="ECO:0000256" key="2">
    <source>
        <dbReference type="SAM" id="Phobius"/>
    </source>
</evidence>
<sequence length="215" mass="24722">MLSKFFGNTAAGLKKENATFKVLLYAMVVTNFLLTIVALNKESIQTITPPTLVEQAWVDENSASDSYTEAWAMYVALVLGNVTPGTAEMIQKIMDPLLSPDIYQAFVNLLQKQVGEIRRDRVSLKFEPRKITKEPGKPNLFYVSGRSTMEGPTGKKEREDRTYVVEIRIKRYKPIIEFVETYKGGPRTEIVQSRLDRAEENKDRRRQERERERAQ</sequence>
<reference evidence="4" key="1">
    <citation type="submission" date="2016-10" db="EMBL/GenBank/DDBJ databases">
        <title>Pseudomonas frederiksbergensis ERGS4:02 complete genome.</title>
        <authorList>
            <person name="Kumar R."/>
            <person name="Acharya V."/>
            <person name="Singh D."/>
        </authorList>
    </citation>
    <scope>NUCLEOTIDE SEQUENCE [LARGE SCALE GENOMIC DNA]</scope>
    <source>
        <strain evidence="4">ERGS4:02</strain>
        <plasmid evidence="4">Plasmid unnamed1</plasmid>
    </source>
</reference>
<gene>
    <name evidence="3" type="ORF">BLL42_27300</name>
</gene>
<dbReference type="Proteomes" id="UP000182567">
    <property type="component" value="Plasmid unnamed1"/>
</dbReference>